<protein>
    <recommendedName>
        <fullName evidence="5">Metal-dependent hydrolase</fullName>
    </recommendedName>
</protein>
<accession>A0ABQ6JSY6</accession>
<evidence type="ECO:0000256" key="1">
    <source>
        <dbReference type="ARBA" id="ARBA00022723"/>
    </source>
</evidence>
<dbReference type="EMBL" id="BSVA01000001">
    <property type="protein sequence ID" value="GMA90616.1"/>
    <property type="molecule type" value="Genomic_DNA"/>
</dbReference>
<dbReference type="InterPro" id="IPR018163">
    <property type="entry name" value="Thr/Ala-tRNA-synth_IIc_edit"/>
</dbReference>
<gene>
    <name evidence="3" type="ORF">GCM10025869_11450</name>
</gene>
<dbReference type="Gene3D" id="3.30.980.10">
    <property type="entry name" value="Threonyl-trna Synthetase, Chain A, domain 2"/>
    <property type="match status" value="1"/>
</dbReference>
<dbReference type="PANTHER" id="PTHR43462">
    <property type="entry name" value="ALANYL-TRNA EDITING PROTEIN"/>
    <property type="match status" value="1"/>
</dbReference>
<sequence>MDLPPTRVSYPDGAVASTGTVLHVEALAGGRSAVVLDRTAFHPVDAAWPDQPADRGSLRWASGSGAIVDAVTGGVREGELLLGAELPVRMGTPEWTFVVAHLIEGEAPAVGEHVEVAVDAEHRRALSAGHTACHLASLALDAALADAWSKPVGSDALGHPAFDDLAIQSSRIEPFGSLDVYRVGKSLRKKGFDPAALADPDAVAARANEALAAWVAAGARIRIDRDGDELSTRRSWVCELPEGEVRIPCGGTHLTGLDGVASVAVALDTVAVPGGAELTMRTTAEPAAAPAQPPR</sequence>
<evidence type="ECO:0008006" key="5">
    <source>
        <dbReference type="Google" id="ProtNLM"/>
    </source>
</evidence>
<proteinExistence type="predicted"/>
<dbReference type="Proteomes" id="UP001157069">
    <property type="component" value="Unassembled WGS sequence"/>
</dbReference>
<dbReference type="SUPFAM" id="SSF55186">
    <property type="entry name" value="ThrRS/AlaRS common domain"/>
    <property type="match status" value="1"/>
</dbReference>
<dbReference type="InterPro" id="IPR051335">
    <property type="entry name" value="Alanyl-tRNA_Editing_Enzymes"/>
</dbReference>
<organism evidence="3 4">
    <name type="scientific">Homoserinibacter gongjuensis</name>
    <dbReference type="NCBI Taxonomy" id="1162968"/>
    <lineage>
        <taxon>Bacteria</taxon>
        <taxon>Bacillati</taxon>
        <taxon>Actinomycetota</taxon>
        <taxon>Actinomycetes</taxon>
        <taxon>Micrococcales</taxon>
        <taxon>Microbacteriaceae</taxon>
        <taxon>Homoserinibacter</taxon>
    </lineage>
</organism>
<reference evidence="4" key="1">
    <citation type="journal article" date="2019" name="Int. J. Syst. Evol. Microbiol.">
        <title>The Global Catalogue of Microorganisms (GCM) 10K type strain sequencing project: providing services to taxonomists for standard genome sequencing and annotation.</title>
        <authorList>
            <consortium name="The Broad Institute Genomics Platform"/>
            <consortium name="The Broad Institute Genome Sequencing Center for Infectious Disease"/>
            <person name="Wu L."/>
            <person name="Ma J."/>
        </authorList>
    </citation>
    <scope>NUCLEOTIDE SEQUENCE [LARGE SCALE GENOMIC DNA]</scope>
    <source>
        <strain evidence="4">NBRC 108755</strain>
    </source>
</reference>
<keyword evidence="2" id="KW-0862">Zinc</keyword>
<evidence type="ECO:0000313" key="4">
    <source>
        <dbReference type="Proteomes" id="UP001157069"/>
    </source>
</evidence>
<keyword evidence="4" id="KW-1185">Reference proteome</keyword>
<name>A0ABQ6JSY6_9MICO</name>
<keyword evidence="1" id="KW-0479">Metal-binding</keyword>
<evidence type="ECO:0000256" key="2">
    <source>
        <dbReference type="ARBA" id="ARBA00022833"/>
    </source>
</evidence>
<comment type="caution">
    <text evidence="3">The sequence shown here is derived from an EMBL/GenBank/DDBJ whole genome shotgun (WGS) entry which is preliminary data.</text>
</comment>
<evidence type="ECO:0000313" key="3">
    <source>
        <dbReference type="EMBL" id="GMA90616.1"/>
    </source>
</evidence>
<dbReference type="PANTHER" id="PTHR43462:SF1">
    <property type="entry name" value="ALANYL-TRNA EDITING PROTEIN AARSD1"/>
    <property type="match status" value="1"/>
</dbReference>
<dbReference type="RefSeq" id="WP_284298461.1">
    <property type="nucleotide sequence ID" value="NZ_BSVA01000001.1"/>
</dbReference>